<dbReference type="SMART" id="SM00724">
    <property type="entry name" value="TLC"/>
    <property type="match status" value="1"/>
</dbReference>
<feature type="transmembrane region" description="Helical" evidence="10">
    <location>
        <begin position="251"/>
        <end position="274"/>
    </location>
</feature>
<dbReference type="STRING" id="933852.A0A0C3ANN8"/>
<evidence type="ECO:0000313" key="12">
    <source>
        <dbReference type="EMBL" id="KIM21619.1"/>
    </source>
</evidence>
<reference evidence="13" key="2">
    <citation type="submission" date="2015-01" db="EMBL/GenBank/DDBJ databases">
        <title>Evolutionary Origins and Diversification of the Mycorrhizal Mutualists.</title>
        <authorList>
            <consortium name="DOE Joint Genome Institute"/>
            <consortium name="Mycorrhizal Genomics Consortium"/>
            <person name="Kohler A."/>
            <person name="Kuo A."/>
            <person name="Nagy L.G."/>
            <person name="Floudas D."/>
            <person name="Copeland A."/>
            <person name="Barry K.W."/>
            <person name="Cichocki N."/>
            <person name="Veneault-Fourrey C."/>
            <person name="LaButti K."/>
            <person name="Lindquist E.A."/>
            <person name="Lipzen A."/>
            <person name="Lundell T."/>
            <person name="Morin E."/>
            <person name="Murat C."/>
            <person name="Riley R."/>
            <person name="Ohm R."/>
            <person name="Sun H."/>
            <person name="Tunlid A."/>
            <person name="Henrissat B."/>
            <person name="Grigoriev I.V."/>
            <person name="Hibbett D.S."/>
            <person name="Martin F."/>
        </authorList>
    </citation>
    <scope>NUCLEOTIDE SEQUENCE [LARGE SCALE GENOMIC DNA]</scope>
    <source>
        <strain evidence="13">MAFF 305830</strain>
    </source>
</reference>
<keyword evidence="13" id="KW-1185">Reference proteome</keyword>
<proteinExistence type="inferred from homology"/>
<comment type="similarity">
    <text evidence="2">Belongs to the sphingosine N-acyltransferase family.</text>
</comment>
<protein>
    <recommendedName>
        <fullName evidence="11">TLC domain-containing protein</fullName>
    </recommendedName>
</protein>
<evidence type="ECO:0000256" key="8">
    <source>
        <dbReference type="ARBA" id="ARBA00023180"/>
    </source>
</evidence>
<dbReference type="Pfam" id="PF03798">
    <property type="entry name" value="TRAM_LAG1_CLN8"/>
    <property type="match status" value="1"/>
</dbReference>
<evidence type="ECO:0000256" key="9">
    <source>
        <dbReference type="PROSITE-ProRule" id="PRU00205"/>
    </source>
</evidence>
<dbReference type="GO" id="GO:0046513">
    <property type="term" value="P:ceramide biosynthetic process"/>
    <property type="evidence" value="ECO:0007669"/>
    <property type="project" value="InterPro"/>
</dbReference>
<dbReference type="PANTHER" id="PTHR12560:SF11">
    <property type="entry name" value="CERAMIDE SYNTHASE LAC1-RELATED"/>
    <property type="match status" value="1"/>
</dbReference>
<dbReference type="Proteomes" id="UP000054097">
    <property type="component" value="Unassembled WGS sequence"/>
</dbReference>
<sequence>MGALSVGVESYSRHARRLCRLCQKLLAYYIIVWSFVRQSLTIYLLKPIARHYGIRKPAKLDRFAEQGYAVIYFTALGSLGLWTMYRYLPTWYFRVEYFWINYPHWEMIGTLKPYYLLQAAYWCQQFLLLVLKVEKPRSDFQELVAHHIVTLWLIGWSYLFNLTLIGNAIYLTMDWSDVFLALSKCFNYLQMEKTKTIAFAWFTCVWSYLRHYVNLVILYSVWFHFDLIPYTSKVWDPKNGKFMAPWVKYQIFIPIALLQLINLFWYFLIWRILLR</sequence>
<dbReference type="HOGENOM" id="CLU_028277_4_1_1"/>
<organism evidence="12 13">
    <name type="scientific">Serendipita vermifera MAFF 305830</name>
    <dbReference type="NCBI Taxonomy" id="933852"/>
    <lineage>
        <taxon>Eukaryota</taxon>
        <taxon>Fungi</taxon>
        <taxon>Dikarya</taxon>
        <taxon>Basidiomycota</taxon>
        <taxon>Agaricomycotina</taxon>
        <taxon>Agaricomycetes</taxon>
        <taxon>Sebacinales</taxon>
        <taxon>Serendipitaceae</taxon>
        <taxon>Serendipita</taxon>
    </lineage>
</organism>
<dbReference type="PIRSF" id="PIRSF005225">
    <property type="entry name" value="LAG1_LAC1"/>
    <property type="match status" value="1"/>
</dbReference>
<evidence type="ECO:0000256" key="6">
    <source>
        <dbReference type="ARBA" id="ARBA00022989"/>
    </source>
</evidence>
<dbReference type="AlphaFoldDB" id="A0A0C3ANN8"/>
<dbReference type="PROSITE" id="PS50922">
    <property type="entry name" value="TLC"/>
    <property type="match status" value="1"/>
</dbReference>
<evidence type="ECO:0000256" key="3">
    <source>
        <dbReference type="ARBA" id="ARBA00022679"/>
    </source>
</evidence>
<dbReference type="InterPro" id="IPR006634">
    <property type="entry name" value="TLC-dom"/>
</dbReference>
<feature type="transmembrane region" description="Helical" evidence="10">
    <location>
        <begin position="66"/>
        <end position="85"/>
    </location>
</feature>
<keyword evidence="3" id="KW-0808">Transferase</keyword>
<keyword evidence="5" id="KW-0256">Endoplasmic reticulum</keyword>
<evidence type="ECO:0000313" key="13">
    <source>
        <dbReference type="Proteomes" id="UP000054097"/>
    </source>
</evidence>
<dbReference type="OrthoDB" id="3053196at2759"/>
<evidence type="ECO:0000256" key="7">
    <source>
        <dbReference type="ARBA" id="ARBA00023136"/>
    </source>
</evidence>
<evidence type="ECO:0000256" key="4">
    <source>
        <dbReference type="ARBA" id="ARBA00022692"/>
    </source>
</evidence>
<keyword evidence="6 10" id="KW-1133">Transmembrane helix</keyword>
<dbReference type="GO" id="GO:0005789">
    <property type="term" value="C:endoplasmic reticulum membrane"/>
    <property type="evidence" value="ECO:0007669"/>
    <property type="project" value="UniProtKB-SubCell"/>
</dbReference>
<feature type="transmembrane region" description="Helical" evidence="10">
    <location>
        <begin position="26"/>
        <end position="45"/>
    </location>
</feature>
<feature type="transmembrane region" description="Helical" evidence="10">
    <location>
        <begin position="198"/>
        <end position="222"/>
    </location>
</feature>
<evidence type="ECO:0000259" key="11">
    <source>
        <dbReference type="PROSITE" id="PS50922"/>
    </source>
</evidence>
<dbReference type="EMBL" id="KN824377">
    <property type="protein sequence ID" value="KIM21619.1"/>
    <property type="molecule type" value="Genomic_DNA"/>
</dbReference>
<name>A0A0C3ANN8_SERVB</name>
<evidence type="ECO:0000256" key="2">
    <source>
        <dbReference type="ARBA" id="ARBA00009808"/>
    </source>
</evidence>
<keyword evidence="4 9" id="KW-0812">Transmembrane</keyword>
<evidence type="ECO:0000256" key="1">
    <source>
        <dbReference type="ARBA" id="ARBA00004477"/>
    </source>
</evidence>
<comment type="subcellular location">
    <subcellularLocation>
        <location evidence="1">Endoplasmic reticulum membrane</location>
        <topology evidence="1">Multi-pass membrane protein</topology>
    </subcellularLocation>
</comment>
<gene>
    <name evidence="12" type="ORF">M408DRAFT_102118</name>
</gene>
<dbReference type="PANTHER" id="PTHR12560">
    <property type="entry name" value="LONGEVITY ASSURANCE FACTOR 1 LAG1"/>
    <property type="match status" value="1"/>
</dbReference>
<keyword evidence="7 9" id="KW-0472">Membrane</keyword>
<accession>A0A0C3ANN8</accession>
<dbReference type="GO" id="GO:0050291">
    <property type="term" value="F:sphingosine N-acyltransferase activity"/>
    <property type="evidence" value="ECO:0007669"/>
    <property type="project" value="InterPro"/>
</dbReference>
<dbReference type="InterPro" id="IPR016439">
    <property type="entry name" value="Lag1/Lac1-like"/>
</dbReference>
<reference evidence="12 13" key="1">
    <citation type="submission" date="2014-04" db="EMBL/GenBank/DDBJ databases">
        <authorList>
            <consortium name="DOE Joint Genome Institute"/>
            <person name="Kuo A."/>
            <person name="Zuccaro A."/>
            <person name="Kohler A."/>
            <person name="Nagy L.G."/>
            <person name="Floudas D."/>
            <person name="Copeland A."/>
            <person name="Barry K.W."/>
            <person name="Cichocki N."/>
            <person name="Veneault-Fourrey C."/>
            <person name="LaButti K."/>
            <person name="Lindquist E.A."/>
            <person name="Lipzen A."/>
            <person name="Lundell T."/>
            <person name="Morin E."/>
            <person name="Murat C."/>
            <person name="Sun H."/>
            <person name="Tunlid A."/>
            <person name="Henrissat B."/>
            <person name="Grigoriev I.V."/>
            <person name="Hibbett D.S."/>
            <person name="Martin F."/>
            <person name="Nordberg H.P."/>
            <person name="Cantor M.N."/>
            <person name="Hua S.X."/>
        </authorList>
    </citation>
    <scope>NUCLEOTIDE SEQUENCE [LARGE SCALE GENOMIC DNA]</scope>
    <source>
        <strain evidence="12 13">MAFF 305830</strain>
    </source>
</reference>
<keyword evidence="8" id="KW-0325">Glycoprotein</keyword>
<feature type="domain" description="TLC" evidence="11">
    <location>
        <begin position="58"/>
        <end position="275"/>
    </location>
</feature>
<feature type="transmembrane region" description="Helical" evidence="10">
    <location>
        <begin position="143"/>
        <end position="162"/>
    </location>
</feature>
<evidence type="ECO:0000256" key="10">
    <source>
        <dbReference type="SAM" id="Phobius"/>
    </source>
</evidence>
<evidence type="ECO:0000256" key="5">
    <source>
        <dbReference type="ARBA" id="ARBA00022824"/>
    </source>
</evidence>